<protein>
    <submittedName>
        <fullName evidence="1">Uncharacterized protein</fullName>
    </submittedName>
</protein>
<name>A0A0L6VGB4_9BASI</name>
<accession>A0A0L6VGB4</accession>
<dbReference type="Proteomes" id="UP000037035">
    <property type="component" value="Unassembled WGS sequence"/>
</dbReference>
<evidence type="ECO:0000313" key="1">
    <source>
        <dbReference type="EMBL" id="KNZ59774.1"/>
    </source>
</evidence>
<proteinExistence type="predicted"/>
<sequence>MIIGEPSLEDDKNIILCTNILAKPSLTTHSNVFNSNNEDSAHKLWKAIAKGCLIQVMQLSSSIKPIGQHNI</sequence>
<reference evidence="1 2" key="1">
    <citation type="submission" date="2015-08" db="EMBL/GenBank/DDBJ databases">
        <title>Next Generation Sequencing and Analysis of the Genome of Puccinia sorghi L Schw, the Causal Agent of Maize Common Rust.</title>
        <authorList>
            <person name="Rochi L."/>
            <person name="Burguener G."/>
            <person name="Darino M."/>
            <person name="Turjanski A."/>
            <person name="Kreff E."/>
            <person name="Dieguez M.J."/>
            <person name="Sacco F."/>
        </authorList>
    </citation>
    <scope>NUCLEOTIDE SEQUENCE [LARGE SCALE GENOMIC DNA]</scope>
    <source>
        <strain evidence="1 2">RO10H11247</strain>
    </source>
</reference>
<keyword evidence="2" id="KW-1185">Reference proteome</keyword>
<dbReference type="VEuPathDB" id="FungiDB:VP01_1664g8"/>
<evidence type="ECO:0000313" key="2">
    <source>
        <dbReference type="Proteomes" id="UP000037035"/>
    </source>
</evidence>
<dbReference type="AlphaFoldDB" id="A0A0L6VGB4"/>
<organism evidence="1 2">
    <name type="scientific">Puccinia sorghi</name>
    <dbReference type="NCBI Taxonomy" id="27349"/>
    <lineage>
        <taxon>Eukaryota</taxon>
        <taxon>Fungi</taxon>
        <taxon>Dikarya</taxon>
        <taxon>Basidiomycota</taxon>
        <taxon>Pucciniomycotina</taxon>
        <taxon>Pucciniomycetes</taxon>
        <taxon>Pucciniales</taxon>
        <taxon>Pucciniaceae</taxon>
        <taxon>Puccinia</taxon>
    </lineage>
</organism>
<gene>
    <name evidence="1" type="ORF">VP01_1664g8</name>
</gene>
<comment type="caution">
    <text evidence="1">The sequence shown here is derived from an EMBL/GenBank/DDBJ whole genome shotgun (WGS) entry which is preliminary data.</text>
</comment>
<dbReference type="EMBL" id="LAVV01006464">
    <property type="protein sequence ID" value="KNZ59774.1"/>
    <property type="molecule type" value="Genomic_DNA"/>
</dbReference>